<proteinExistence type="predicted"/>
<organism evidence="1">
    <name type="scientific">marine metagenome</name>
    <dbReference type="NCBI Taxonomy" id="408172"/>
    <lineage>
        <taxon>unclassified sequences</taxon>
        <taxon>metagenomes</taxon>
        <taxon>ecological metagenomes</taxon>
    </lineage>
</organism>
<dbReference type="EMBL" id="UINC01155026">
    <property type="protein sequence ID" value="SVD50639.1"/>
    <property type="molecule type" value="Genomic_DNA"/>
</dbReference>
<name>A0A382VVW0_9ZZZZ</name>
<protein>
    <submittedName>
        <fullName evidence="1">Uncharacterized protein</fullName>
    </submittedName>
</protein>
<gene>
    <name evidence="1" type="ORF">METZ01_LOCUS403493</name>
</gene>
<dbReference type="AlphaFoldDB" id="A0A382VVW0"/>
<sequence>MAAIPTLENRIVNIKQTTADGVVSIQEAELRHIDVHRDEDSTPIRIKVVLAKAWGVQLNMPWNVSKGKFATEMEGTSWESDFDYTTFIPSGWYGTGSWSRSKRSQRTS</sequence>
<accession>A0A382VVW0</accession>
<evidence type="ECO:0000313" key="1">
    <source>
        <dbReference type="EMBL" id="SVD50639.1"/>
    </source>
</evidence>
<reference evidence="1" key="1">
    <citation type="submission" date="2018-05" db="EMBL/GenBank/DDBJ databases">
        <authorList>
            <person name="Lanie J.A."/>
            <person name="Ng W.-L."/>
            <person name="Kazmierczak K.M."/>
            <person name="Andrzejewski T.M."/>
            <person name="Davidsen T.M."/>
            <person name="Wayne K.J."/>
            <person name="Tettelin H."/>
            <person name="Glass J.I."/>
            <person name="Rusch D."/>
            <person name="Podicherti R."/>
            <person name="Tsui H.-C.T."/>
            <person name="Winkler M.E."/>
        </authorList>
    </citation>
    <scope>NUCLEOTIDE SEQUENCE</scope>
</reference>